<dbReference type="KEGG" id="cmt:CCM_04401"/>
<dbReference type="STRING" id="983644.G3JES0"/>
<feature type="transmembrane region" description="Helical" evidence="1">
    <location>
        <begin position="30"/>
        <end position="51"/>
    </location>
</feature>
<evidence type="ECO:0000256" key="1">
    <source>
        <dbReference type="SAM" id="Phobius"/>
    </source>
</evidence>
<dbReference type="EMBL" id="JH126401">
    <property type="protein sequence ID" value="EGX93029.1"/>
    <property type="molecule type" value="Genomic_DNA"/>
</dbReference>
<sequence>MGNLELQDPDWDDPPRLRCYAGSRCRRRRCMALTAIILLTVGVCGLLTSMAPTPMPSLLQLLRVRPCLGSNKDQKADAATTTTTDAPLQRVKGGAAAAEMDEFLWRRDMLAKVLHAEDVDAFVAELGPSFAHYANISRADWETLAPSQRPLLIVIQPVPAGDGSAVSRTTLLAPRAEAERVRALVRRSTQAAEVVTWAPHWNPYATLRRSWLFEPVNLRAGGNGDNRPVVVVDPATRTLVVDSLGDAGFRYKRPAGAVSWLLTPEKELNKPMRDLV</sequence>
<dbReference type="GeneID" id="18166424"/>
<name>G3JES0_CORMM</name>
<keyword evidence="3" id="KW-1185">Reference proteome</keyword>
<dbReference type="eggNOG" id="KOG2414">
    <property type="taxonomic scope" value="Eukaryota"/>
</dbReference>
<accession>G3JES0</accession>
<dbReference type="VEuPathDB" id="FungiDB:CCM_04401"/>
<dbReference type="OrthoDB" id="4869710at2759"/>
<dbReference type="InterPro" id="IPR029149">
    <property type="entry name" value="Creatin/AminoP/Spt16_N"/>
</dbReference>
<dbReference type="InParanoid" id="G3JES0"/>
<organism evidence="2 3">
    <name type="scientific">Cordyceps militaris (strain CM01)</name>
    <name type="common">Caterpillar fungus</name>
    <dbReference type="NCBI Taxonomy" id="983644"/>
    <lineage>
        <taxon>Eukaryota</taxon>
        <taxon>Fungi</taxon>
        <taxon>Dikarya</taxon>
        <taxon>Ascomycota</taxon>
        <taxon>Pezizomycotina</taxon>
        <taxon>Sordariomycetes</taxon>
        <taxon>Hypocreomycetidae</taxon>
        <taxon>Hypocreales</taxon>
        <taxon>Cordycipitaceae</taxon>
        <taxon>Cordyceps</taxon>
    </lineage>
</organism>
<dbReference type="Gene3D" id="3.40.350.10">
    <property type="entry name" value="Creatinase/prolidase N-terminal domain"/>
    <property type="match status" value="1"/>
</dbReference>
<keyword evidence="1" id="KW-0812">Transmembrane</keyword>
<dbReference type="RefSeq" id="XP_006669612.1">
    <property type="nucleotide sequence ID" value="XM_006669549.1"/>
</dbReference>
<dbReference type="HOGENOM" id="CLU_087984_0_0_1"/>
<keyword evidence="1" id="KW-1133">Transmembrane helix</keyword>
<protein>
    <submittedName>
        <fullName evidence="2">Xaa-pro dipeptidase, putative</fullName>
    </submittedName>
</protein>
<evidence type="ECO:0000313" key="3">
    <source>
        <dbReference type="Proteomes" id="UP000001610"/>
    </source>
</evidence>
<dbReference type="AlphaFoldDB" id="G3JES0"/>
<proteinExistence type="predicted"/>
<keyword evidence="1" id="KW-0472">Membrane</keyword>
<dbReference type="Proteomes" id="UP000001610">
    <property type="component" value="Unassembled WGS sequence"/>
</dbReference>
<reference evidence="2 3" key="1">
    <citation type="journal article" date="2011" name="Genome Biol.">
        <title>Genome sequence of the insect pathogenic fungus Cordyceps militaris, a valued traditional Chinese medicine.</title>
        <authorList>
            <person name="Zheng P."/>
            <person name="Xia Y."/>
            <person name="Xiao G."/>
            <person name="Xiong C."/>
            <person name="Hu X."/>
            <person name="Zhang S."/>
            <person name="Zheng H."/>
            <person name="Huang Y."/>
            <person name="Zhou Y."/>
            <person name="Wang S."/>
            <person name="Zhao G.P."/>
            <person name="Liu X."/>
            <person name="St Leger R.J."/>
            <person name="Wang C."/>
        </authorList>
    </citation>
    <scope>NUCLEOTIDE SEQUENCE [LARGE SCALE GENOMIC DNA]</scope>
    <source>
        <strain evidence="2 3">CM01</strain>
    </source>
</reference>
<evidence type="ECO:0000313" key="2">
    <source>
        <dbReference type="EMBL" id="EGX93029.1"/>
    </source>
</evidence>
<gene>
    <name evidence="2" type="ORF">CCM_04401</name>
</gene>